<evidence type="ECO:0000313" key="5">
    <source>
        <dbReference type="Proteomes" id="UP001500013"/>
    </source>
</evidence>
<organism evidence="4 5">
    <name type="scientific">Terrabacter lapilli</name>
    <dbReference type="NCBI Taxonomy" id="436231"/>
    <lineage>
        <taxon>Bacteria</taxon>
        <taxon>Bacillati</taxon>
        <taxon>Actinomycetota</taxon>
        <taxon>Actinomycetes</taxon>
        <taxon>Micrococcales</taxon>
        <taxon>Intrasporangiaceae</taxon>
        <taxon>Terrabacter</taxon>
    </lineage>
</organism>
<evidence type="ECO:0000259" key="3">
    <source>
        <dbReference type="PROSITE" id="PS51782"/>
    </source>
</evidence>
<accession>A0ABP5CS58</accession>
<evidence type="ECO:0000313" key="4">
    <source>
        <dbReference type="EMBL" id="GAA1967584.1"/>
    </source>
</evidence>
<feature type="compositionally biased region" description="Low complexity" evidence="1">
    <location>
        <begin position="210"/>
        <end position="221"/>
    </location>
</feature>
<dbReference type="PROSITE" id="PS51782">
    <property type="entry name" value="LYSM"/>
    <property type="match status" value="1"/>
</dbReference>
<name>A0ABP5CS58_9MICO</name>
<feature type="region of interest" description="Disordered" evidence="1">
    <location>
        <begin position="305"/>
        <end position="339"/>
    </location>
</feature>
<feature type="region of interest" description="Disordered" evidence="1">
    <location>
        <begin position="142"/>
        <end position="243"/>
    </location>
</feature>
<reference evidence="5" key="1">
    <citation type="journal article" date="2019" name="Int. J. Syst. Evol. Microbiol.">
        <title>The Global Catalogue of Microorganisms (GCM) 10K type strain sequencing project: providing services to taxonomists for standard genome sequencing and annotation.</title>
        <authorList>
            <consortium name="The Broad Institute Genomics Platform"/>
            <consortium name="The Broad Institute Genome Sequencing Center for Infectious Disease"/>
            <person name="Wu L."/>
            <person name="Ma J."/>
        </authorList>
    </citation>
    <scope>NUCLEOTIDE SEQUENCE [LARGE SCALE GENOMIC DNA]</scope>
    <source>
        <strain evidence="5">JCM 15628</strain>
    </source>
</reference>
<gene>
    <name evidence="4" type="ORF">GCM10009817_04350</name>
</gene>
<feature type="transmembrane region" description="Helical" evidence="2">
    <location>
        <begin position="28"/>
        <end position="50"/>
    </location>
</feature>
<proteinExistence type="predicted"/>
<dbReference type="CDD" id="cd00118">
    <property type="entry name" value="LysM"/>
    <property type="match status" value="1"/>
</dbReference>
<dbReference type="PANTHER" id="PTHR34700">
    <property type="entry name" value="POTASSIUM BINDING PROTEIN KBP"/>
    <property type="match status" value="1"/>
</dbReference>
<dbReference type="Proteomes" id="UP001500013">
    <property type="component" value="Unassembled WGS sequence"/>
</dbReference>
<dbReference type="Pfam" id="PF01476">
    <property type="entry name" value="LysM"/>
    <property type="match status" value="1"/>
</dbReference>
<feature type="compositionally biased region" description="Low complexity" evidence="1">
    <location>
        <begin position="169"/>
        <end position="182"/>
    </location>
</feature>
<feature type="transmembrane region" description="Helical" evidence="2">
    <location>
        <begin position="70"/>
        <end position="94"/>
    </location>
</feature>
<keyword evidence="2" id="KW-0472">Membrane</keyword>
<dbReference type="PANTHER" id="PTHR34700:SF4">
    <property type="entry name" value="PHAGE-LIKE ELEMENT PBSX PROTEIN XKDP"/>
    <property type="match status" value="1"/>
</dbReference>
<dbReference type="EMBL" id="BAAAPU010000003">
    <property type="protein sequence ID" value="GAA1967584.1"/>
    <property type="molecule type" value="Genomic_DNA"/>
</dbReference>
<feature type="domain" description="LysM" evidence="3">
    <location>
        <begin position="256"/>
        <end position="313"/>
    </location>
</feature>
<keyword evidence="5" id="KW-1185">Reference proteome</keyword>
<dbReference type="InterPro" id="IPR052196">
    <property type="entry name" value="Bact_Kbp"/>
</dbReference>
<feature type="compositionally biased region" description="Polar residues" evidence="1">
    <location>
        <begin position="312"/>
        <end position="321"/>
    </location>
</feature>
<comment type="caution">
    <text evidence="4">The sequence shown here is derived from an EMBL/GenBank/DDBJ whole genome shotgun (WGS) entry which is preliminary data.</text>
</comment>
<evidence type="ECO:0000256" key="2">
    <source>
        <dbReference type="SAM" id="Phobius"/>
    </source>
</evidence>
<dbReference type="InterPro" id="IPR018392">
    <property type="entry name" value="LysM"/>
</dbReference>
<dbReference type="Gene3D" id="3.10.350.10">
    <property type="entry name" value="LysM domain"/>
    <property type="match status" value="1"/>
</dbReference>
<protein>
    <recommendedName>
        <fullName evidence="3">LysM domain-containing protein</fullName>
    </recommendedName>
</protein>
<sequence>MHRGTQRTIHSTALRSERTTGLHGVGRALAGSLLGLAVGVSALLVLLAPARQASALVPGAARADDVLLVLMAWVGVGLAGWLAAGSLLGVLALLPGTTGRVAAEIAERVTPLAVRRLLTFTLGAAVGSCALPAAPVASAATAPAGRTSVVPEPRSANDELVPGYAPTVASAGPDAASPAGGARTRVDDGPGFLPTLAPLEGRRVDPPAPAGSASGASAPAATRGPGYLPSAPPRVHDADGPRLLVPAPRLASSTHELVTVRRGDSLWSIASRHLGSGASDVQVAREWPRWYAANRDLIGDDPDLLVPGQQLRPPTSSGTSSRDFETREVASALTPGSAR</sequence>
<keyword evidence="2" id="KW-1133">Transmembrane helix</keyword>
<evidence type="ECO:0000256" key="1">
    <source>
        <dbReference type="SAM" id="MobiDB-lite"/>
    </source>
</evidence>
<keyword evidence="2" id="KW-0812">Transmembrane</keyword>
<dbReference type="InterPro" id="IPR036779">
    <property type="entry name" value="LysM_dom_sf"/>
</dbReference>